<dbReference type="InterPro" id="IPR003763">
    <property type="entry name" value="CDP-diacylglyc_Pase"/>
</dbReference>
<gene>
    <name evidence="19" type="ORF">M998_1839</name>
</gene>
<keyword evidence="20" id="KW-1185">Reference proteome</keyword>
<protein>
    <recommendedName>
        <fullName evidence="7">CDP-diacylglycerol pyrophosphatase</fullName>
        <ecNumber evidence="6">3.6.1.26</ecNumber>
    </recommendedName>
    <alternativeName>
        <fullName evidence="17">CDP-diacylglycerol phosphatidylhydrolase</fullName>
    </alternativeName>
    <alternativeName>
        <fullName evidence="18">CDP-diglyceride hydrolase</fullName>
    </alternativeName>
</protein>
<dbReference type="NCBIfam" id="NF003986">
    <property type="entry name" value="PRK05471.1-5"/>
    <property type="match status" value="1"/>
</dbReference>
<evidence type="ECO:0000256" key="15">
    <source>
        <dbReference type="ARBA" id="ARBA00023209"/>
    </source>
</evidence>
<keyword evidence="10" id="KW-0812">Transmembrane</keyword>
<evidence type="ECO:0000313" key="20">
    <source>
        <dbReference type="Proteomes" id="UP000078224"/>
    </source>
</evidence>
<evidence type="ECO:0000313" key="19">
    <source>
        <dbReference type="EMBL" id="OAT51847.1"/>
    </source>
</evidence>
<dbReference type="PATRIC" id="fig|1354272.4.peg.1876"/>
<evidence type="ECO:0000256" key="12">
    <source>
        <dbReference type="ARBA" id="ARBA00022989"/>
    </source>
</evidence>
<keyword evidence="9" id="KW-0444">Lipid biosynthesis</keyword>
<evidence type="ECO:0000256" key="16">
    <source>
        <dbReference type="ARBA" id="ARBA00023264"/>
    </source>
</evidence>
<evidence type="ECO:0000256" key="11">
    <source>
        <dbReference type="ARBA" id="ARBA00022801"/>
    </source>
</evidence>
<evidence type="ECO:0000256" key="2">
    <source>
        <dbReference type="ARBA" id="ARBA00004162"/>
    </source>
</evidence>
<organism evidence="19 20">
    <name type="scientific">Providencia heimbachae ATCC 35613</name>
    <dbReference type="NCBI Taxonomy" id="1354272"/>
    <lineage>
        <taxon>Bacteria</taxon>
        <taxon>Pseudomonadati</taxon>
        <taxon>Pseudomonadota</taxon>
        <taxon>Gammaproteobacteria</taxon>
        <taxon>Enterobacterales</taxon>
        <taxon>Morganellaceae</taxon>
        <taxon>Providencia</taxon>
    </lineage>
</organism>
<proteinExistence type="inferred from homology"/>
<dbReference type="Gene3D" id="3.30.428.30">
    <property type="entry name" value="HIT family - CDH-like"/>
    <property type="match status" value="1"/>
</dbReference>
<keyword evidence="15" id="KW-0594">Phospholipid biosynthesis</keyword>
<reference evidence="19 20" key="1">
    <citation type="submission" date="2016-04" db="EMBL/GenBank/DDBJ databases">
        <title>ATOL: Assembling a taxonomically balanced genome-scale reconstruction of the evolutionary history of the Enterobacteriaceae.</title>
        <authorList>
            <person name="Plunkett G.III."/>
            <person name="Neeno-Eckwall E.C."/>
            <person name="Glasner J.D."/>
            <person name="Perna N.T."/>
        </authorList>
    </citation>
    <scope>NUCLEOTIDE SEQUENCE [LARGE SCALE GENOMIC DNA]</scope>
    <source>
        <strain evidence="19 20">ATCC 35613</strain>
    </source>
</reference>
<evidence type="ECO:0000256" key="8">
    <source>
        <dbReference type="ARBA" id="ARBA00022475"/>
    </source>
</evidence>
<comment type="caution">
    <text evidence="19">The sequence shown here is derived from an EMBL/GenBank/DDBJ whole genome shotgun (WGS) entry which is preliminary data.</text>
</comment>
<sequence>MQINKGIKVFLAGFLLLLIAALGYIAWIKLNSDALWNIVSQQCVPLQHTKQQPASCLKVDTSNQYVLFEDRNGPLHNLVIPTNKITGIESPLLLAENTPSYFSLAWQERADLSRGLNKTIPEELLAVAVNSQYGRSQDQLHIHIACLKKDILEKLNDQQSVITSNWTEFPIKLEGHHYLAKRITTYSINPFKLLQEYALQHDDNIGHFGLAMVQLKDGSLVLLANRMDLWDLNLGSAGEILDYQCLANQ</sequence>
<comment type="catalytic activity">
    <reaction evidence="1">
        <text>a CDP-1,2-diacyl-sn-glycerol + H2O = a 1,2-diacyl-sn-glycero-3-phosphate + CMP + 2 H(+)</text>
        <dbReference type="Rhea" id="RHEA:15221"/>
        <dbReference type="ChEBI" id="CHEBI:15377"/>
        <dbReference type="ChEBI" id="CHEBI:15378"/>
        <dbReference type="ChEBI" id="CHEBI:58332"/>
        <dbReference type="ChEBI" id="CHEBI:58608"/>
        <dbReference type="ChEBI" id="CHEBI:60377"/>
        <dbReference type="EC" id="3.6.1.26"/>
    </reaction>
</comment>
<dbReference type="EMBL" id="LXEW01000027">
    <property type="protein sequence ID" value="OAT51847.1"/>
    <property type="molecule type" value="Genomic_DNA"/>
</dbReference>
<dbReference type="OrthoDB" id="481399at2"/>
<evidence type="ECO:0000256" key="7">
    <source>
        <dbReference type="ARBA" id="ARBA00019608"/>
    </source>
</evidence>
<comment type="subcellular location">
    <subcellularLocation>
        <location evidence="2">Cell membrane</location>
        <topology evidence="2">Single-pass membrane protein</topology>
    </subcellularLocation>
</comment>
<keyword evidence="14" id="KW-0472">Membrane</keyword>
<keyword evidence="12" id="KW-1133">Transmembrane helix</keyword>
<evidence type="ECO:0000256" key="6">
    <source>
        <dbReference type="ARBA" id="ARBA00012375"/>
    </source>
</evidence>
<comment type="pathway">
    <text evidence="4">Lipid metabolism.</text>
</comment>
<dbReference type="Pfam" id="PF02611">
    <property type="entry name" value="CDH"/>
    <property type="match status" value="1"/>
</dbReference>
<comment type="pathway">
    <text evidence="3">Phospholipid metabolism; CDP-diacylglycerol degradation; phosphatidate from CDP-diacylglycerol: step 1/1.</text>
</comment>
<dbReference type="GO" id="GO:0008715">
    <property type="term" value="F:CDP-diacylglycerol diphosphatase activity"/>
    <property type="evidence" value="ECO:0007669"/>
    <property type="project" value="UniProtKB-EC"/>
</dbReference>
<dbReference type="EC" id="3.6.1.26" evidence="6"/>
<evidence type="ECO:0000256" key="18">
    <source>
        <dbReference type="ARBA" id="ARBA00032892"/>
    </source>
</evidence>
<keyword evidence="13" id="KW-0443">Lipid metabolism</keyword>
<dbReference type="SUPFAM" id="SSF54197">
    <property type="entry name" value="HIT-like"/>
    <property type="match status" value="1"/>
</dbReference>
<evidence type="ECO:0000256" key="13">
    <source>
        <dbReference type="ARBA" id="ARBA00023098"/>
    </source>
</evidence>
<evidence type="ECO:0000256" key="4">
    <source>
        <dbReference type="ARBA" id="ARBA00005189"/>
    </source>
</evidence>
<evidence type="ECO:0000256" key="5">
    <source>
        <dbReference type="ARBA" id="ARBA00006435"/>
    </source>
</evidence>
<keyword evidence="8" id="KW-1003">Cell membrane</keyword>
<evidence type="ECO:0000256" key="9">
    <source>
        <dbReference type="ARBA" id="ARBA00022516"/>
    </source>
</evidence>
<dbReference type="GO" id="GO:0046342">
    <property type="term" value="P:CDP-diacylglycerol catabolic process"/>
    <property type="evidence" value="ECO:0007669"/>
    <property type="project" value="UniProtKB-UniPathway"/>
</dbReference>
<evidence type="ECO:0000256" key="17">
    <source>
        <dbReference type="ARBA" id="ARBA00032888"/>
    </source>
</evidence>
<dbReference type="InterPro" id="IPR036265">
    <property type="entry name" value="HIT-like_sf"/>
</dbReference>
<accession>A0A1B7JV95</accession>
<dbReference type="RefSeq" id="WP_068908624.1">
    <property type="nucleotide sequence ID" value="NZ_LXEW01000027.1"/>
</dbReference>
<keyword evidence="16" id="KW-1208">Phospholipid metabolism</keyword>
<dbReference type="AlphaFoldDB" id="A0A1B7JV95"/>
<evidence type="ECO:0000256" key="3">
    <source>
        <dbReference type="ARBA" id="ARBA00004927"/>
    </source>
</evidence>
<dbReference type="Proteomes" id="UP000078224">
    <property type="component" value="Unassembled WGS sequence"/>
</dbReference>
<dbReference type="PIRSF" id="PIRSF001273">
    <property type="entry name" value="CDH"/>
    <property type="match status" value="1"/>
</dbReference>
<dbReference type="GO" id="GO:0005886">
    <property type="term" value="C:plasma membrane"/>
    <property type="evidence" value="ECO:0007669"/>
    <property type="project" value="UniProtKB-SubCell"/>
</dbReference>
<comment type="similarity">
    <text evidence="5">Belongs to the Cdh family.</text>
</comment>
<evidence type="ECO:0000256" key="10">
    <source>
        <dbReference type="ARBA" id="ARBA00022692"/>
    </source>
</evidence>
<name>A0A1B7JV95_9GAMM</name>
<keyword evidence="11 19" id="KW-0378">Hydrolase</keyword>
<evidence type="ECO:0000256" key="1">
    <source>
        <dbReference type="ARBA" id="ARBA00001007"/>
    </source>
</evidence>
<evidence type="ECO:0000256" key="14">
    <source>
        <dbReference type="ARBA" id="ARBA00023136"/>
    </source>
</evidence>
<dbReference type="GO" id="GO:0008654">
    <property type="term" value="P:phospholipid biosynthetic process"/>
    <property type="evidence" value="ECO:0007669"/>
    <property type="project" value="UniProtKB-KW"/>
</dbReference>
<dbReference type="UniPathway" id="UPA00609">
    <property type="reaction ID" value="UER00664"/>
</dbReference>